<keyword evidence="7" id="KW-1185">Reference proteome</keyword>
<gene>
    <name evidence="6" type="ORF">Pla52n_55910</name>
</gene>
<organism evidence="6 7">
    <name type="scientific">Stieleria varia</name>
    <dbReference type="NCBI Taxonomy" id="2528005"/>
    <lineage>
        <taxon>Bacteria</taxon>
        <taxon>Pseudomonadati</taxon>
        <taxon>Planctomycetota</taxon>
        <taxon>Planctomycetia</taxon>
        <taxon>Pirellulales</taxon>
        <taxon>Pirellulaceae</taxon>
        <taxon>Stieleria</taxon>
    </lineage>
</organism>
<evidence type="ECO:0000256" key="3">
    <source>
        <dbReference type="ARBA" id="ARBA00023004"/>
    </source>
</evidence>
<feature type="domain" description="Cytochrome c" evidence="5">
    <location>
        <begin position="349"/>
        <end position="428"/>
    </location>
</feature>
<dbReference type="InterPro" id="IPR009056">
    <property type="entry name" value="Cyt_c-like_dom"/>
</dbReference>
<comment type="caution">
    <text evidence="6">The sequence shown here is derived from an EMBL/GenBank/DDBJ whole genome shotgun (WGS) entry which is preliminary data.</text>
</comment>
<evidence type="ECO:0000259" key="5">
    <source>
        <dbReference type="PROSITE" id="PS51007"/>
    </source>
</evidence>
<dbReference type="RefSeq" id="WP_146522598.1">
    <property type="nucleotide sequence ID" value="NZ_CP151726.1"/>
</dbReference>
<dbReference type="PROSITE" id="PS51007">
    <property type="entry name" value="CYTC"/>
    <property type="match status" value="1"/>
</dbReference>
<dbReference type="GO" id="GO:0020037">
    <property type="term" value="F:heme binding"/>
    <property type="evidence" value="ECO:0007669"/>
    <property type="project" value="InterPro"/>
</dbReference>
<evidence type="ECO:0000313" key="6">
    <source>
        <dbReference type="EMBL" id="TWT93763.1"/>
    </source>
</evidence>
<dbReference type="Pfam" id="PF06537">
    <property type="entry name" value="DHOR"/>
    <property type="match status" value="1"/>
</dbReference>
<evidence type="ECO:0000313" key="7">
    <source>
        <dbReference type="Proteomes" id="UP000320176"/>
    </source>
</evidence>
<keyword evidence="1 4" id="KW-0349">Heme</keyword>
<accession>A0A5C6A5Z9</accession>
<dbReference type="EMBL" id="SJPN01000008">
    <property type="protein sequence ID" value="TWT93763.1"/>
    <property type="molecule type" value="Genomic_DNA"/>
</dbReference>
<keyword evidence="2 4" id="KW-0479">Metal-binding</keyword>
<protein>
    <recommendedName>
        <fullName evidence="5">Cytochrome c domain-containing protein</fullName>
    </recommendedName>
</protein>
<dbReference type="SUPFAM" id="SSF46626">
    <property type="entry name" value="Cytochrome c"/>
    <property type="match status" value="1"/>
</dbReference>
<proteinExistence type="predicted"/>
<dbReference type="GO" id="GO:0046872">
    <property type="term" value="F:metal ion binding"/>
    <property type="evidence" value="ECO:0007669"/>
    <property type="project" value="UniProtKB-KW"/>
</dbReference>
<keyword evidence="3 4" id="KW-0408">Iron</keyword>
<reference evidence="6 7" key="1">
    <citation type="submission" date="2019-02" db="EMBL/GenBank/DDBJ databases">
        <title>Deep-cultivation of Planctomycetes and their phenomic and genomic characterization uncovers novel biology.</title>
        <authorList>
            <person name="Wiegand S."/>
            <person name="Jogler M."/>
            <person name="Boedeker C."/>
            <person name="Pinto D."/>
            <person name="Vollmers J."/>
            <person name="Rivas-Marin E."/>
            <person name="Kohn T."/>
            <person name="Peeters S.H."/>
            <person name="Heuer A."/>
            <person name="Rast P."/>
            <person name="Oberbeckmann S."/>
            <person name="Bunk B."/>
            <person name="Jeske O."/>
            <person name="Meyerdierks A."/>
            <person name="Storesund J.E."/>
            <person name="Kallscheuer N."/>
            <person name="Luecker S."/>
            <person name="Lage O.M."/>
            <person name="Pohl T."/>
            <person name="Merkel B.J."/>
            <person name="Hornburger P."/>
            <person name="Mueller R.-W."/>
            <person name="Bruemmer F."/>
            <person name="Labrenz M."/>
            <person name="Spormann A.M."/>
            <person name="Op Den Camp H."/>
            <person name="Overmann J."/>
            <person name="Amann R."/>
            <person name="Jetten M.S.M."/>
            <person name="Mascher T."/>
            <person name="Medema M.H."/>
            <person name="Devos D.P."/>
            <person name="Kaster A.-K."/>
            <person name="Ovreas L."/>
            <person name="Rohde M."/>
            <person name="Galperin M.Y."/>
            <person name="Jogler C."/>
        </authorList>
    </citation>
    <scope>NUCLEOTIDE SEQUENCE [LARGE SCALE GENOMIC DNA]</scope>
    <source>
        <strain evidence="6 7">Pla52n</strain>
    </source>
</reference>
<evidence type="ECO:0000256" key="4">
    <source>
        <dbReference type="PROSITE-ProRule" id="PRU00433"/>
    </source>
</evidence>
<dbReference type="InterPro" id="IPR010538">
    <property type="entry name" value="DHOR"/>
</dbReference>
<evidence type="ECO:0000256" key="1">
    <source>
        <dbReference type="ARBA" id="ARBA00022617"/>
    </source>
</evidence>
<name>A0A5C6A5Z9_9BACT</name>
<dbReference type="PANTHER" id="PTHR30600">
    <property type="entry name" value="CYTOCHROME C PEROXIDASE-RELATED"/>
    <property type="match status" value="1"/>
</dbReference>
<dbReference type="InterPro" id="IPR051395">
    <property type="entry name" value="Cytochrome_c_Peroxidase/MauG"/>
</dbReference>
<dbReference type="PANTHER" id="PTHR30600:SF4">
    <property type="entry name" value="CYTOCHROME C DOMAIN-CONTAINING PROTEIN"/>
    <property type="match status" value="1"/>
</dbReference>
<sequence length="588" mass="63756">MTQSSESASLSRARLSRVASLSTTIAPLNCPIRWPVLVALVAFWACPHIVAFAQSPSPSSSASSRAESITEGQYLFQKRWTFEPAPQDAPAGGFVRGDGLGPMHNAQSCEACHVGGGASGVNHNVTLLTIDPRSPVITKAVEARRLDPTHLQELKEIFPGLVSANNSISIDIVVHSRSTRPFYDLVRKELKRKIAGDVPDEWLEESTRTSSAIAAKPVLSGRTENVDFYLSQRNSPPLYGLGAINRIEMRQLNKIALSQVRTSGGEVSGRLGVGRFGWRAQTGTLQQFVRGACAGELGLQLRSTPQTPDIADETYRSEGVDLNETQVVELTKFVVSIPAPKRQRVAVPKNVSDGERLFAKIGCAVCHVENIRPAYGIYSDLLLHDMGDLLSAPSPAPIPTSVGVARMRVPGLSDSSGSPILEYYGGRSLPMPYPYPRPEFPQFPYGQSVDASAPTPDVTRMGWDDFAREWRTPPLWGLADTGPYLHDGRAETIDAAIRWHGGEASSAATAYRKLTWGDQESVIAFLSSLKAPLPAQSALAMGDEEFLNEVGWSASEISDSKVSVSEVNHQDTSDSDFSRQALAIMQMD</sequence>
<evidence type="ECO:0000256" key="2">
    <source>
        <dbReference type="ARBA" id="ARBA00022723"/>
    </source>
</evidence>
<dbReference type="Proteomes" id="UP000320176">
    <property type="component" value="Unassembled WGS sequence"/>
</dbReference>
<dbReference type="InterPro" id="IPR036909">
    <property type="entry name" value="Cyt_c-like_dom_sf"/>
</dbReference>
<dbReference type="GO" id="GO:0009055">
    <property type="term" value="F:electron transfer activity"/>
    <property type="evidence" value="ECO:0007669"/>
    <property type="project" value="InterPro"/>
</dbReference>
<dbReference type="GO" id="GO:0004130">
    <property type="term" value="F:cytochrome-c peroxidase activity"/>
    <property type="evidence" value="ECO:0007669"/>
    <property type="project" value="TreeGrafter"/>
</dbReference>
<dbReference type="OrthoDB" id="9805202at2"/>
<dbReference type="Gene3D" id="1.10.760.10">
    <property type="entry name" value="Cytochrome c-like domain"/>
    <property type="match status" value="1"/>
</dbReference>
<dbReference type="AlphaFoldDB" id="A0A5C6A5Z9"/>